<dbReference type="AlphaFoldDB" id="A0A812D0Z6"/>
<comment type="caution">
    <text evidence="2">The sequence shown here is derived from an EMBL/GenBank/DDBJ whole genome shotgun (WGS) entry which is preliminary data.</text>
</comment>
<dbReference type="GO" id="GO:0042795">
    <property type="term" value="P:snRNA transcription by RNA polymerase II"/>
    <property type="evidence" value="ECO:0007669"/>
    <property type="project" value="TreeGrafter"/>
</dbReference>
<dbReference type="InterPro" id="IPR019188">
    <property type="entry name" value="SNAPC1"/>
</dbReference>
<dbReference type="EMBL" id="CAHIKZ030002349">
    <property type="protein sequence ID" value="CAE1285641.1"/>
    <property type="molecule type" value="Genomic_DNA"/>
</dbReference>
<sequence length="269" mass="30605">MTARESRQFVEECLLIIVSCFLPQQNFEAKTGAFYLMYSFYMTQPVTPKSKIRITIKDWATLNSFIEEAISKKLHDVEFIFHKLCSLKAFLYVAPPNEMSQGQCIIDPSDDDDTYMGKLFSQKSTLETIFSNDNIEQLSAVHNQYQEMKCILSGIEMPSPDSSINVLDVNTATKIADLMKTFKNDPHYPRMTQTDQNPKKEVNKTTSKKKMSKDNTSASQKNEAKTKETAETSSASISLQVEMSSEDEDNYLGGTFFIYCSLLEEGERK</sequence>
<evidence type="ECO:0000313" key="3">
    <source>
        <dbReference type="Proteomes" id="UP000597762"/>
    </source>
</evidence>
<reference evidence="2" key="1">
    <citation type="submission" date="2021-01" db="EMBL/GenBank/DDBJ databases">
        <authorList>
            <person name="Li R."/>
            <person name="Bekaert M."/>
        </authorList>
    </citation>
    <scope>NUCLEOTIDE SEQUENCE</scope>
    <source>
        <strain evidence="2">Farmed</strain>
    </source>
</reference>
<evidence type="ECO:0000313" key="2">
    <source>
        <dbReference type="EMBL" id="CAE1285641.1"/>
    </source>
</evidence>
<dbReference type="PANTHER" id="PTHR15131">
    <property type="entry name" value="SMALL NUCLEAR RNA ACTIVATING COMPLEX, POLYPEPTIDE 1"/>
    <property type="match status" value="1"/>
</dbReference>
<dbReference type="GO" id="GO:0042796">
    <property type="term" value="P:snRNA transcription by RNA polymerase III"/>
    <property type="evidence" value="ECO:0007669"/>
    <property type="project" value="TreeGrafter"/>
</dbReference>
<organism evidence="2 3">
    <name type="scientific">Acanthosepion pharaonis</name>
    <name type="common">Pharaoh cuttlefish</name>
    <name type="synonym">Sepia pharaonis</name>
    <dbReference type="NCBI Taxonomy" id="158019"/>
    <lineage>
        <taxon>Eukaryota</taxon>
        <taxon>Metazoa</taxon>
        <taxon>Spiralia</taxon>
        <taxon>Lophotrochozoa</taxon>
        <taxon>Mollusca</taxon>
        <taxon>Cephalopoda</taxon>
        <taxon>Coleoidea</taxon>
        <taxon>Decapodiformes</taxon>
        <taxon>Sepiida</taxon>
        <taxon>Sepiina</taxon>
        <taxon>Sepiidae</taxon>
        <taxon>Acanthosepion</taxon>
    </lineage>
</organism>
<dbReference type="GO" id="GO:0043565">
    <property type="term" value="F:sequence-specific DNA binding"/>
    <property type="evidence" value="ECO:0007669"/>
    <property type="project" value="TreeGrafter"/>
</dbReference>
<keyword evidence="3" id="KW-1185">Reference proteome</keyword>
<dbReference type="Proteomes" id="UP000597762">
    <property type="component" value="Unassembled WGS sequence"/>
</dbReference>
<evidence type="ECO:0000256" key="1">
    <source>
        <dbReference type="SAM" id="MobiDB-lite"/>
    </source>
</evidence>
<dbReference type="PANTHER" id="PTHR15131:SF3">
    <property type="entry name" value="SNRNA-ACTIVATING PROTEIN COMPLEX SUBUNIT 1"/>
    <property type="match status" value="1"/>
</dbReference>
<dbReference type="OrthoDB" id="20127at2759"/>
<name>A0A812D0Z6_ACAPH</name>
<proteinExistence type="predicted"/>
<dbReference type="Pfam" id="PF09808">
    <property type="entry name" value="SNAPC1"/>
    <property type="match status" value="1"/>
</dbReference>
<feature type="region of interest" description="Disordered" evidence="1">
    <location>
        <begin position="184"/>
        <end position="238"/>
    </location>
</feature>
<accession>A0A812D0Z6</accession>
<protein>
    <submittedName>
        <fullName evidence="2">Uncharacterized protein</fullName>
    </submittedName>
</protein>
<gene>
    <name evidence="2" type="ORF">SPHA_45546</name>
</gene>
<dbReference type="GO" id="GO:0019185">
    <property type="term" value="C:snRNA-activating protein complex"/>
    <property type="evidence" value="ECO:0007669"/>
    <property type="project" value="TreeGrafter"/>
</dbReference>